<feature type="region of interest" description="Disordered" evidence="1">
    <location>
        <begin position="1"/>
        <end position="31"/>
    </location>
</feature>
<dbReference type="EMBL" id="JAHRIP010004566">
    <property type="protein sequence ID" value="MEQ2281736.1"/>
    <property type="molecule type" value="Genomic_DNA"/>
</dbReference>
<name>A0ABV0XJS9_9TELE</name>
<sequence length="220" mass="24483">MAGQRLTFQSSGHPGLSGGEEQGEVMSWSSSSPIRKSLKRSGFLEEDARLFCSHEWKPVFQIAPCSWIPALCLLSLRAQWRSHRSSGCSPGSCCQETSTTFRYYSPACPPSSSPQLLMCPPRGKNRKIITNQHLSPPPANISLCGYTHLSTLSTNISPTWQKHRRRRSPGPKTMSYEKPSDSTTNQHRSRGTIVSDHDFTMNMNTVKGFKIKMDTLPGLP</sequence>
<comment type="caution">
    <text evidence="2">The sequence shown here is derived from an EMBL/GenBank/DDBJ whole genome shotgun (WGS) entry which is preliminary data.</text>
</comment>
<evidence type="ECO:0000313" key="3">
    <source>
        <dbReference type="Proteomes" id="UP001469553"/>
    </source>
</evidence>
<feature type="compositionally biased region" description="Polar residues" evidence="1">
    <location>
        <begin position="1"/>
        <end position="12"/>
    </location>
</feature>
<dbReference type="Proteomes" id="UP001469553">
    <property type="component" value="Unassembled WGS sequence"/>
</dbReference>
<proteinExistence type="predicted"/>
<reference evidence="2 3" key="1">
    <citation type="submission" date="2021-06" db="EMBL/GenBank/DDBJ databases">
        <authorList>
            <person name="Palmer J.M."/>
        </authorList>
    </citation>
    <scope>NUCLEOTIDE SEQUENCE [LARGE SCALE GENOMIC DNA]</scope>
    <source>
        <strain evidence="2 3">AS_MEX2019</strain>
        <tissue evidence="2">Muscle</tissue>
    </source>
</reference>
<evidence type="ECO:0000313" key="2">
    <source>
        <dbReference type="EMBL" id="MEQ2281736.1"/>
    </source>
</evidence>
<organism evidence="2 3">
    <name type="scientific">Ameca splendens</name>
    <dbReference type="NCBI Taxonomy" id="208324"/>
    <lineage>
        <taxon>Eukaryota</taxon>
        <taxon>Metazoa</taxon>
        <taxon>Chordata</taxon>
        <taxon>Craniata</taxon>
        <taxon>Vertebrata</taxon>
        <taxon>Euteleostomi</taxon>
        <taxon>Actinopterygii</taxon>
        <taxon>Neopterygii</taxon>
        <taxon>Teleostei</taxon>
        <taxon>Neoteleostei</taxon>
        <taxon>Acanthomorphata</taxon>
        <taxon>Ovalentaria</taxon>
        <taxon>Atherinomorphae</taxon>
        <taxon>Cyprinodontiformes</taxon>
        <taxon>Goodeidae</taxon>
        <taxon>Ameca</taxon>
    </lineage>
</organism>
<accession>A0ABV0XJS9</accession>
<keyword evidence="3" id="KW-1185">Reference proteome</keyword>
<gene>
    <name evidence="2" type="ORF">AMECASPLE_033523</name>
</gene>
<evidence type="ECO:0000256" key="1">
    <source>
        <dbReference type="SAM" id="MobiDB-lite"/>
    </source>
</evidence>
<protein>
    <submittedName>
        <fullName evidence="2">Uncharacterized protein</fullName>
    </submittedName>
</protein>
<feature type="region of interest" description="Disordered" evidence="1">
    <location>
        <begin position="158"/>
        <end position="192"/>
    </location>
</feature>